<evidence type="ECO:0000256" key="6">
    <source>
        <dbReference type="ARBA" id="ARBA00023284"/>
    </source>
</evidence>
<keyword evidence="5" id="KW-1015">Disulfide bond</keyword>
<dbReference type="PANTHER" id="PTHR45694">
    <property type="entry name" value="GLUTAREDOXIN 2"/>
    <property type="match status" value="1"/>
</dbReference>
<evidence type="ECO:0000313" key="8">
    <source>
        <dbReference type="EMBL" id="CAK9193944.1"/>
    </source>
</evidence>
<dbReference type="PROSITE" id="PS00195">
    <property type="entry name" value="GLUTAREDOXIN_1"/>
    <property type="match status" value="1"/>
</dbReference>
<feature type="domain" description="Glutaredoxin" evidence="7">
    <location>
        <begin position="16"/>
        <end position="76"/>
    </location>
</feature>
<evidence type="ECO:0000256" key="5">
    <source>
        <dbReference type="ARBA" id="ARBA00023157"/>
    </source>
</evidence>
<name>A0ABP0TEC5_9BRYO</name>
<evidence type="ECO:0000256" key="2">
    <source>
        <dbReference type="ARBA" id="ARBA00007190"/>
    </source>
</evidence>
<evidence type="ECO:0000259" key="7">
    <source>
        <dbReference type="Pfam" id="PF00462"/>
    </source>
</evidence>
<comment type="function">
    <text evidence="1">Has a glutathione-disulfide oxidoreductase activity in the presence of NADPH and glutathione reductase. Reduces low molecular weight disulfides and proteins.</text>
</comment>
<dbReference type="InterPro" id="IPR036249">
    <property type="entry name" value="Thioredoxin-like_sf"/>
</dbReference>
<dbReference type="InterPro" id="IPR011767">
    <property type="entry name" value="GLR_AS"/>
</dbReference>
<dbReference type="SUPFAM" id="SSF52833">
    <property type="entry name" value="Thioredoxin-like"/>
    <property type="match status" value="1"/>
</dbReference>
<keyword evidence="3" id="KW-0813">Transport</keyword>
<accession>A0ABP0TEC5</accession>
<dbReference type="PANTHER" id="PTHR45694:SF14">
    <property type="entry name" value="GLUTAREDOXIN-C2"/>
    <property type="match status" value="1"/>
</dbReference>
<dbReference type="EMBL" id="OZ019902">
    <property type="protein sequence ID" value="CAK9193944.1"/>
    <property type="molecule type" value="Genomic_DNA"/>
</dbReference>
<organism evidence="8 9">
    <name type="scientific">Sphagnum troendelagicum</name>
    <dbReference type="NCBI Taxonomy" id="128251"/>
    <lineage>
        <taxon>Eukaryota</taxon>
        <taxon>Viridiplantae</taxon>
        <taxon>Streptophyta</taxon>
        <taxon>Embryophyta</taxon>
        <taxon>Bryophyta</taxon>
        <taxon>Sphagnophytina</taxon>
        <taxon>Sphagnopsida</taxon>
        <taxon>Sphagnales</taxon>
        <taxon>Sphagnaceae</taxon>
        <taxon>Sphagnum</taxon>
    </lineage>
</organism>
<dbReference type="NCBIfam" id="TIGR02180">
    <property type="entry name" value="GRX_euk"/>
    <property type="match status" value="1"/>
</dbReference>
<evidence type="ECO:0000313" key="9">
    <source>
        <dbReference type="Proteomes" id="UP001497512"/>
    </source>
</evidence>
<dbReference type="PROSITE" id="PS51354">
    <property type="entry name" value="GLUTAREDOXIN_2"/>
    <property type="match status" value="1"/>
</dbReference>
<keyword evidence="4" id="KW-0249">Electron transport</keyword>
<evidence type="ECO:0000256" key="1">
    <source>
        <dbReference type="ARBA" id="ARBA00002549"/>
    </source>
</evidence>
<dbReference type="Pfam" id="PF00462">
    <property type="entry name" value="Glutaredoxin"/>
    <property type="match status" value="1"/>
</dbReference>
<gene>
    <name evidence="8" type="ORF">CSSPTR1EN2_LOCUS2279</name>
</gene>
<dbReference type="Proteomes" id="UP001497512">
    <property type="component" value="Chromosome 10"/>
</dbReference>
<evidence type="ECO:0000256" key="4">
    <source>
        <dbReference type="ARBA" id="ARBA00022982"/>
    </source>
</evidence>
<dbReference type="InterPro" id="IPR014025">
    <property type="entry name" value="Glutaredoxin_subgr"/>
</dbReference>
<dbReference type="InterPro" id="IPR011899">
    <property type="entry name" value="Glutaredoxin_euk/vir"/>
</dbReference>
<dbReference type="InterPro" id="IPR002109">
    <property type="entry name" value="Glutaredoxin"/>
</dbReference>
<dbReference type="Gene3D" id="3.40.30.10">
    <property type="entry name" value="Glutaredoxin"/>
    <property type="match status" value="1"/>
</dbReference>
<sequence>MAVAKVQQLIEENALIVFSKSYCPYCVRAKQLLKSLGATGKIIELDNEKDGAAMQTALVEISKQRTVPNIFIKGKHLGGCDDTVAAHRNGTLVPMLKDAGAIIVVEA</sequence>
<keyword evidence="9" id="KW-1185">Reference proteome</keyword>
<evidence type="ECO:0000256" key="3">
    <source>
        <dbReference type="ARBA" id="ARBA00022448"/>
    </source>
</evidence>
<proteinExistence type="inferred from homology"/>
<dbReference type="PRINTS" id="PR00160">
    <property type="entry name" value="GLUTAREDOXIN"/>
</dbReference>
<keyword evidence="6" id="KW-0676">Redox-active center</keyword>
<comment type="similarity">
    <text evidence="2">Belongs to the glutaredoxin family. CPYC subfamily.</text>
</comment>
<dbReference type="CDD" id="cd03419">
    <property type="entry name" value="GRX_GRXh_1_2_like"/>
    <property type="match status" value="1"/>
</dbReference>
<reference evidence="8" key="1">
    <citation type="submission" date="2024-02" db="EMBL/GenBank/DDBJ databases">
        <authorList>
            <consortium name="ELIXIR-Norway"/>
            <consortium name="Elixir Norway"/>
        </authorList>
    </citation>
    <scope>NUCLEOTIDE SEQUENCE</scope>
</reference>
<protein>
    <recommendedName>
        <fullName evidence="7">Glutaredoxin domain-containing protein</fullName>
    </recommendedName>
</protein>